<feature type="non-terminal residue" evidence="1">
    <location>
        <position position="1"/>
    </location>
</feature>
<gene>
    <name evidence="1" type="ORF">S12H4_33732</name>
</gene>
<protein>
    <submittedName>
        <fullName evidence="1">Uncharacterized protein</fullName>
    </submittedName>
</protein>
<dbReference type="SUPFAM" id="SSF53850">
    <property type="entry name" value="Periplasmic binding protein-like II"/>
    <property type="match status" value="1"/>
</dbReference>
<reference evidence="1" key="1">
    <citation type="journal article" date="2014" name="Front. Microbiol.">
        <title>High frequency of phylogenetically diverse reductive dehalogenase-homologous genes in deep subseafloor sedimentary metagenomes.</title>
        <authorList>
            <person name="Kawai M."/>
            <person name="Futagami T."/>
            <person name="Toyoda A."/>
            <person name="Takaki Y."/>
            <person name="Nishi S."/>
            <person name="Hori S."/>
            <person name="Arai W."/>
            <person name="Tsubouchi T."/>
            <person name="Morono Y."/>
            <person name="Uchiyama I."/>
            <person name="Ito T."/>
            <person name="Fujiyama A."/>
            <person name="Inagaki F."/>
            <person name="Takami H."/>
        </authorList>
    </citation>
    <scope>NUCLEOTIDE SEQUENCE</scope>
    <source>
        <strain evidence="1">Expedition CK06-06</strain>
    </source>
</reference>
<name>X1V6Y5_9ZZZZ</name>
<dbReference type="AlphaFoldDB" id="X1V6Y5"/>
<proteinExistence type="predicted"/>
<comment type="caution">
    <text evidence="1">The sequence shown here is derived from an EMBL/GenBank/DDBJ whole genome shotgun (WGS) entry which is preliminary data.</text>
</comment>
<dbReference type="Gene3D" id="3.40.190.10">
    <property type="entry name" value="Periplasmic binding protein-like II"/>
    <property type="match status" value="2"/>
</dbReference>
<sequence length="147" mass="17051">VGLSISVDSKNKEAAYVFIQWAAGKPVAKRAALLNGGICRYSTHLDPEVQKKWPWTYVNYKYMLHAANPDHRPRIPEFSEMIHSISKSGNDAFYERITPEKALADMQKEITEIMRKAGYYTRGTKAYKTPQYWLDLAYYDRAPLLWK</sequence>
<dbReference type="EMBL" id="BARW01019909">
    <property type="protein sequence ID" value="GAJ00635.1"/>
    <property type="molecule type" value="Genomic_DNA"/>
</dbReference>
<accession>X1V6Y5</accession>
<organism evidence="1">
    <name type="scientific">marine sediment metagenome</name>
    <dbReference type="NCBI Taxonomy" id="412755"/>
    <lineage>
        <taxon>unclassified sequences</taxon>
        <taxon>metagenomes</taxon>
        <taxon>ecological metagenomes</taxon>
    </lineage>
</organism>
<evidence type="ECO:0000313" key="1">
    <source>
        <dbReference type="EMBL" id="GAJ00635.1"/>
    </source>
</evidence>